<evidence type="ECO:0000259" key="2">
    <source>
        <dbReference type="PROSITE" id="PS50887"/>
    </source>
</evidence>
<dbReference type="Gene3D" id="3.20.20.450">
    <property type="entry name" value="EAL domain"/>
    <property type="match status" value="1"/>
</dbReference>
<feature type="domain" description="EAL" evidence="1">
    <location>
        <begin position="326"/>
        <end position="569"/>
    </location>
</feature>
<proteinExistence type="predicted"/>
<dbReference type="PANTHER" id="PTHR33121">
    <property type="entry name" value="CYCLIC DI-GMP PHOSPHODIESTERASE PDEF"/>
    <property type="match status" value="1"/>
</dbReference>
<reference evidence="4" key="1">
    <citation type="submission" date="2017-06" db="EMBL/GenBank/DDBJ databases">
        <authorList>
            <person name="Varghese N."/>
            <person name="Submissions S."/>
        </authorList>
    </citation>
    <scope>NUCLEOTIDE SEQUENCE [LARGE SCALE GENOMIC DNA]</scope>
    <source>
        <strain evidence="4">DSM 15668</strain>
    </source>
</reference>
<dbReference type="Gene3D" id="3.30.70.270">
    <property type="match status" value="1"/>
</dbReference>
<protein>
    <submittedName>
        <fullName evidence="3">Diguanylate cyclase (GGDEF) domain-containing protein</fullName>
    </submittedName>
</protein>
<feature type="domain" description="GGDEF" evidence="2">
    <location>
        <begin position="179"/>
        <end position="317"/>
    </location>
</feature>
<sequence length="569" mass="66235">MKLNRFLESYEIRESCFETIKPLQEIITKREIISIGRELKEYIDRRFPEYRKLLKNSQISKGLFAETIYDFYKSLFSRETLILMVNSILKLHEKRGINIVDFLEVYSLFVEKLLTLLFCRLDKKDKQIYKTASKLLFAIGEYILNIRKEELKLIERDPITGVFPRYKITSFFEKYREEKDHYGFIVDIRNFGNINTVLGYEAGDSILVFVSNLLKENLGQNSGENVFRLQGDQFFVFVKGKNSDSIKAQLESVVDYAKKHSPTVHFQGKSRKVQIPLICVGAKLEESCEYSCFMWTLENALKEYKKLKKTGVYLLDEKVKNQCFIQRENIKQVIEAIEEKRITFALQKIFDISEKQIFGYEALARLINKHGDIVSASVFFNNLNAYSLDEEIDMIVIDKVFHFKSRAGIKENISVNVSNTLLEGNLNFLITTADKYNINPKEIVIELTERQNLSLISNLEEKIEYLKEAGFKIFIDDFGVDYANFHLLEKIKVDGVKIDGKFIRDININPIDREFVSFVLSIARTLNIHVVAEYVENREILKTLEELSSDQKVKVLGQGYLFGKPEVKT</sequence>
<evidence type="ECO:0000313" key="4">
    <source>
        <dbReference type="Proteomes" id="UP000198405"/>
    </source>
</evidence>
<dbReference type="Pfam" id="PF00990">
    <property type="entry name" value="GGDEF"/>
    <property type="match status" value="1"/>
</dbReference>
<dbReference type="PROSITE" id="PS50887">
    <property type="entry name" value="GGDEF"/>
    <property type="match status" value="1"/>
</dbReference>
<dbReference type="PROSITE" id="PS50883">
    <property type="entry name" value="EAL"/>
    <property type="match status" value="1"/>
</dbReference>
<dbReference type="EMBL" id="FZOB01000002">
    <property type="protein sequence ID" value="SNR66842.1"/>
    <property type="molecule type" value="Genomic_DNA"/>
</dbReference>
<accession>A0A238Y7B5</accession>
<dbReference type="Pfam" id="PF00563">
    <property type="entry name" value="EAL"/>
    <property type="match status" value="1"/>
</dbReference>
<dbReference type="CDD" id="cd01948">
    <property type="entry name" value="EAL"/>
    <property type="match status" value="1"/>
</dbReference>
<dbReference type="SMART" id="SM00052">
    <property type="entry name" value="EAL"/>
    <property type="match status" value="1"/>
</dbReference>
<dbReference type="NCBIfam" id="TIGR00254">
    <property type="entry name" value="GGDEF"/>
    <property type="match status" value="1"/>
</dbReference>
<dbReference type="GO" id="GO:0071111">
    <property type="term" value="F:cyclic-guanylate-specific phosphodiesterase activity"/>
    <property type="evidence" value="ECO:0007669"/>
    <property type="project" value="InterPro"/>
</dbReference>
<dbReference type="InterPro" id="IPR035919">
    <property type="entry name" value="EAL_sf"/>
</dbReference>
<dbReference type="InterPro" id="IPR043128">
    <property type="entry name" value="Rev_trsase/Diguanyl_cyclase"/>
</dbReference>
<dbReference type="SUPFAM" id="SSF141868">
    <property type="entry name" value="EAL domain-like"/>
    <property type="match status" value="1"/>
</dbReference>
<dbReference type="InterPro" id="IPR000160">
    <property type="entry name" value="GGDEF_dom"/>
</dbReference>
<dbReference type="InterPro" id="IPR050706">
    <property type="entry name" value="Cyclic-di-GMP_PDE-like"/>
</dbReference>
<dbReference type="SUPFAM" id="SSF55073">
    <property type="entry name" value="Nucleotide cyclase"/>
    <property type="match status" value="1"/>
</dbReference>
<dbReference type="Proteomes" id="UP000198405">
    <property type="component" value="Unassembled WGS sequence"/>
</dbReference>
<dbReference type="InterPro" id="IPR001633">
    <property type="entry name" value="EAL_dom"/>
</dbReference>
<evidence type="ECO:0000313" key="3">
    <source>
        <dbReference type="EMBL" id="SNR66842.1"/>
    </source>
</evidence>
<gene>
    <name evidence="3" type="ORF">SAMN06265340_102169</name>
</gene>
<keyword evidence="4" id="KW-1185">Reference proteome</keyword>
<dbReference type="SMART" id="SM00267">
    <property type="entry name" value="GGDEF"/>
    <property type="match status" value="1"/>
</dbReference>
<dbReference type="PANTHER" id="PTHR33121:SF71">
    <property type="entry name" value="OXYGEN SENSOR PROTEIN DOSP"/>
    <property type="match status" value="1"/>
</dbReference>
<evidence type="ECO:0000259" key="1">
    <source>
        <dbReference type="PROSITE" id="PS50883"/>
    </source>
</evidence>
<dbReference type="RefSeq" id="WP_089322512.1">
    <property type="nucleotide sequence ID" value="NZ_FZOB01000002.1"/>
</dbReference>
<dbReference type="InterPro" id="IPR029787">
    <property type="entry name" value="Nucleotide_cyclase"/>
</dbReference>
<name>A0A238Y7B5_9BACT</name>
<organism evidence="3 4">
    <name type="scientific">Desulfurobacterium atlanticum</name>
    <dbReference type="NCBI Taxonomy" id="240169"/>
    <lineage>
        <taxon>Bacteria</taxon>
        <taxon>Pseudomonadati</taxon>
        <taxon>Aquificota</taxon>
        <taxon>Aquificia</taxon>
        <taxon>Desulfurobacteriales</taxon>
        <taxon>Desulfurobacteriaceae</taxon>
        <taxon>Desulfurobacterium</taxon>
    </lineage>
</organism>
<dbReference type="OrthoDB" id="8951at2"/>
<dbReference type="AlphaFoldDB" id="A0A238Y7B5"/>